<evidence type="ECO:0000313" key="3">
    <source>
        <dbReference type="EMBL" id="RDX79632.1"/>
    </source>
</evidence>
<reference evidence="3" key="1">
    <citation type="submission" date="2018-05" db="EMBL/GenBank/DDBJ databases">
        <title>Draft genome of Mucuna pruriens seed.</title>
        <authorList>
            <person name="Nnadi N.E."/>
            <person name="Vos R."/>
            <person name="Hasami M.H."/>
            <person name="Devisetty U.K."/>
            <person name="Aguiy J.C."/>
        </authorList>
    </citation>
    <scope>NUCLEOTIDE SEQUENCE [LARGE SCALE GENOMIC DNA]</scope>
    <source>
        <strain evidence="3">JCA_2017</strain>
    </source>
</reference>
<evidence type="ECO:0000259" key="2">
    <source>
        <dbReference type="PROSITE" id="PS50158"/>
    </source>
</evidence>
<dbReference type="Gene3D" id="4.10.60.10">
    <property type="entry name" value="Zinc finger, CCHC-type"/>
    <property type="match status" value="1"/>
</dbReference>
<keyword evidence="1" id="KW-0863">Zinc-finger</keyword>
<feature type="domain" description="CCHC-type" evidence="2">
    <location>
        <begin position="19"/>
        <end position="34"/>
    </location>
</feature>
<dbReference type="GO" id="GO:0008270">
    <property type="term" value="F:zinc ion binding"/>
    <property type="evidence" value="ECO:0007669"/>
    <property type="project" value="UniProtKB-KW"/>
</dbReference>
<evidence type="ECO:0000256" key="1">
    <source>
        <dbReference type="PROSITE-ProRule" id="PRU00047"/>
    </source>
</evidence>
<dbReference type="SUPFAM" id="SSF57756">
    <property type="entry name" value="Retrovirus zinc finger-like domains"/>
    <property type="match status" value="1"/>
</dbReference>
<keyword evidence="4" id="KW-1185">Reference proteome</keyword>
<dbReference type="EMBL" id="QJKJ01008480">
    <property type="protein sequence ID" value="RDX79632.1"/>
    <property type="molecule type" value="Genomic_DNA"/>
</dbReference>
<accession>A0A371FN08</accession>
<proteinExistence type="predicted"/>
<keyword evidence="1" id="KW-0479">Metal-binding</keyword>
<dbReference type="PROSITE" id="PS50158">
    <property type="entry name" value="ZF_CCHC"/>
    <property type="match status" value="1"/>
</dbReference>
<dbReference type="AlphaFoldDB" id="A0A371FN08"/>
<dbReference type="InterPro" id="IPR001878">
    <property type="entry name" value="Znf_CCHC"/>
</dbReference>
<organism evidence="3 4">
    <name type="scientific">Mucuna pruriens</name>
    <name type="common">Velvet bean</name>
    <name type="synonym">Dolichos pruriens</name>
    <dbReference type="NCBI Taxonomy" id="157652"/>
    <lineage>
        <taxon>Eukaryota</taxon>
        <taxon>Viridiplantae</taxon>
        <taxon>Streptophyta</taxon>
        <taxon>Embryophyta</taxon>
        <taxon>Tracheophyta</taxon>
        <taxon>Spermatophyta</taxon>
        <taxon>Magnoliopsida</taxon>
        <taxon>eudicotyledons</taxon>
        <taxon>Gunneridae</taxon>
        <taxon>Pentapetalae</taxon>
        <taxon>rosids</taxon>
        <taxon>fabids</taxon>
        <taxon>Fabales</taxon>
        <taxon>Fabaceae</taxon>
        <taxon>Papilionoideae</taxon>
        <taxon>50 kb inversion clade</taxon>
        <taxon>NPAAA clade</taxon>
        <taxon>indigoferoid/millettioid clade</taxon>
        <taxon>Phaseoleae</taxon>
        <taxon>Mucuna</taxon>
    </lineage>
</organism>
<sequence>MSQVWKVHFGVFLNEQGVCLKCHTLGHLSRDCPSLKKEGVPNPPPLTKERVFILSGEEAKEVDNLIQLSVSTPAKDKIITSHFSKSIFVLLLSSKVYSKLNLPIILVSEFTNIFPKEVTTLPTEKEVEFSITLVPKKNPSL</sequence>
<dbReference type="GO" id="GO:0003676">
    <property type="term" value="F:nucleic acid binding"/>
    <property type="evidence" value="ECO:0007669"/>
    <property type="project" value="InterPro"/>
</dbReference>
<dbReference type="OrthoDB" id="1304759at2759"/>
<evidence type="ECO:0000313" key="4">
    <source>
        <dbReference type="Proteomes" id="UP000257109"/>
    </source>
</evidence>
<dbReference type="InterPro" id="IPR036875">
    <property type="entry name" value="Znf_CCHC_sf"/>
</dbReference>
<feature type="non-terminal residue" evidence="3">
    <location>
        <position position="1"/>
    </location>
</feature>
<comment type="caution">
    <text evidence="3">The sequence shown here is derived from an EMBL/GenBank/DDBJ whole genome shotgun (WGS) entry which is preliminary data.</text>
</comment>
<keyword evidence="1" id="KW-0862">Zinc</keyword>
<dbReference type="SMART" id="SM00343">
    <property type="entry name" value="ZnF_C2HC"/>
    <property type="match status" value="1"/>
</dbReference>
<protein>
    <recommendedName>
        <fullName evidence="2">CCHC-type domain-containing protein</fullName>
    </recommendedName>
</protein>
<gene>
    <name evidence="3" type="ORF">CR513_39929</name>
</gene>
<name>A0A371FN08_MUCPR</name>
<dbReference type="Proteomes" id="UP000257109">
    <property type="component" value="Unassembled WGS sequence"/>
</dbReference>